<dbReference type="InterPro" id="IPR036093">
    <property type="entry name" value="NAC_dom_sf"/>
</dbReference>
<dbReference type="SUPFAM" id="SSF101941">
    <property type="entry name" value="NAC domain"/>
    <property type="match status" value="1"/>
</dbReference>
<dbReference type="GO" id="GO:0048731">
    <property type="term" value="P:system development"/>
    <property type="evidence" value="ECO:0007669"/>
    <property type="project" value="TreeGrafter"/>
</dbReference>
<dbReference type="Proteomes" id="UP001222027">
    <property type="component" value="Unassembled WGS sequence"/>
</dbReference>
<dbReference type="EMBL" id="JAQQAF010000003">
    <property type="protein sequence ID" value="KAJ8500778.1"/>
    <property type="molecule type" value="Genomic_DNA"/>
</dbReference>
<keyword evidence="4" id="KW-0539">Nucleus</keyword>
<evidence type="ECO:0000256" key="4">
    <source>
        <dbReference type="ARBA" id="ARBA00023242"/>
    </source>
</evidence>
<dbReference type="GO" id="GO:0006355">
    <property type="term" value="P:regulation of DNA-templated transcription"/>
    <property type="evidence" value="ECO:0007669"/>
    <property type="project" value="InterPro"/>
</dbReference>
<evidence type="ECO:0000313" key="7">
    <source>
        <dbReference type="EMBL" id="KAJ8500778.1"/>
    </source>
</evidence>
<dbReference type="InterPro" id="IPR003441">
    <property type="entry name" value="NAC-dom"/>
</dbReference>
<keyword evidence="8" id="KW-1185">Reference proteome</keyword>
<evidence type="ECO:0000259" key="6">
    <source>
        <dbReference type="PROSITE" id="PS51005"/>
    </source>
</evidence>
<dbReference type="PANTHER" id="PTHR31719">
    <property type="entry name" value="NAC TRANSCRIPTION FACTOR 56"/>
    <property type="match status" value="1"/>
</dbReference>
<evidence type="ECO:0000256" key="3">
    <source>
        <dbReference type="ARBA" id="ARBA00023163"/>
    </source>
</evidence>
<dbReference type="PROSITE" id="PS51005">
    <property type="entry name" value="NAC"/>
    <property type="match status" value="1"/>
</dbReference>
<proteinExistence type="predicted"/>
<evidence type="ECO:0000256" key="5">
    <source>
        <dbReference type="SAM" id="MobiDB-lite"/>
    </source>
</evidence>
<evidence type="ECO:0000313" key="8">
    <source>
        <dbReference type="Proteomes" id="UP001222027"/>
    </source>
</evidence>
<dbReference type="Gene3D" id="2.170.150.80">
    <property type="entry name" value="NAC domain"/>
    <property type="match status" value="1"/>
</dbReference>
<dbReference type="AlphaFoldDB" id="A0AAV8RK96"/>
<evidence type="ECO:0000256" key="1">
    <source>
        <dbReference type="ARBA" id="ARBA00023015"/>
    </source>
</evidence>
<keyword evidence="2" id="KW-0238">DNA-binding</keyword>
<name>A0AAV8RK96_ENSVE</name>
<dbReference type="Pfam" id="PF02365">
    <property type="entry name" value="NAM"/>
    <property type="match status" value="1"/>
</dbReference>
<keyword evidence="1" id="KW-0805">Transcription regulation</keyword>
<feature type="domain" description="NAC" evidence="6">
    <location>
        <begin position="40"/>
        <end position="191"/>
    </location>
</feature>
<keyword evidence="3" id="KW-0804">Transcription</keyword>
<feature type="compositionally biased region" description="Acidic residues" evidence="5">
    <location>
        <begin position="210"/>
        <end position="223"/>
    </location>
</feature>
<evidence type="ECO:0000256" key="2">
    <source>
        <dbReference type="ARBA" id="ARBA00023125"/>
    </source>
</evidence>
<dbReference type="PANTHER" id="PTHR31719:SF251">
    <property type="entry name" value="OS04G0437000 PROTEIN"/>
    <property type="match status" value="1"/>
</dbReference>
<protein>
    <recommendedName>
        <fullName evidence="6">NAC domain-containing protein</fullName>
    </recommendedName>
</protein>
<feature type="region of interest" description="Disordered" evidence="5">
    <location>
        <begin position="204"/>
        <end position="223"/>
    </location>
</feature>
<comment type="caution">
    <text evidence="7">The sequence shown here is derived from an EMBL/GenBank/DDBJ whole genome shotgun (WGS) entry which is preliminary data.</text>
</comment>
<accession>A0AAV8RK96</accession>
<dbReference type="GO" id="GO:0003677">
    <property type="term" value="F:DNA binding"/>
    <property type="evidence" value="ECO:0007669"/>
    <property type="project" value="UniProtKB-KW"/>
</dbReference>
<organism evidence="7 8">
    <name type="scientific">Ensete ventricosum</name>
    <name type="common">Abyssinian banana</name>
    <name type="synonym">Musa ensete</name>
    <dbReference type="NCBI Taxonomy" id="4639"/>
    <lineage>
        <taxon>Eukaryota</taxon>
        <taxon>Viridiplantae</taxon>
        <taxon>Streptophyta</taxon>
        <taxon>Embryophyta</taxon>
        <taxon>Tracheophyta</taxon>
        <taxon>Spermatophyta</taxon>
        <taxon>Magnoliopsida</taxon>
        <taxon>Liliopsida</taxon>
        <taxon>Zingiberales</taxon>
        <taxon>Musaceae</taxon>
        <taxon>Ensete</taxon>
    </lineage>
</organism>
<reference evidence="7 8" key="1">
    <citation type="submission" date="2022-12" db="EMBL/GenBank/DDBJ databases">
        <title>Chromosome-scale assembly of the Ensete ventricosum genome.</title>
        <authorList>
            <person name="Dussert Y."/>
            <person name="Stocks J."/>
            <person name="Wendawek A."/>
            <person name="Woldeyes F."/>
            <person name="Nichols R.A."/>
            <person name="Borrell J.S."/>
        </authorList>
    </citation>
    <scope>NUCLEOTIDE SEQUENCE [LARGE SCALE GENOMIC DNA]</scope>
    <source>
        <strain evidence="8">cv. Maze</strain>
        <tissue evidence="7">Seeds</tissue>
    </source>
</reference>
<sequence length="223" mass="26028">MEGWDWNLSREGYLSLGYYIRSESECARGEGFAGSNNMARPVGFIFIPSDRDLVWNYLARKVLEEPILVERIFTETDIYRFDPDKLNIRNRSSDGKWDYFFVRRDLSEKHRRTPNGFWKEVGEVVPINAVFLGCIIGFKRSFVFVQGTEDDPGATTRWEMEEYSLNQERHLLRNDDNPEMNNYVACRVYMENESPSDCTVDSAYRRDAEEAGNDDESMEVDSS</sequence>
<gene>
    <name evidence="7" type="ORF">OPV22_011330</name>
</gene>